<protein>
    <submittedName>
        <fullName evidence="3">T9SS type A sorting domain-containing protein</fullName>
    </submittedName>
</protein>
<organism evidence="3 4">
    <name type="scientific">Tenuifilum thalassicum</name>
    <dbReference type="NCBI Taxonomy" id="2590900"/>
    <lineage>
        <taxon>Bacteria</taxon>
        <taxon>Pseudomonadati</taxon>
        <taxon>Bacteroidota</taxon>
        <taxon>Bacteroidia</taxon>
        <taxon>Bacteroidales</taxon>
        <taxon>Tenuifilaceae</taxon>
        <taxon>Tenuifilum</taxon>
    </lineage>
</organism>
<evidence type="ECO:0000259" key="1">
    <source>
        <dbReference type="Pfam" id="PF00149"/>
    </source>
</evidence>
<evidence type="ECO:0000313" key="3">
    <source>
        <dbReference type="EMBL" id="QKG79872.1"/>
    </source>
</evidence>
<dbReference type="KEGG" id="ttz:FHG85_06220"/>
<dbReference type="Gene3D" id="3.60.21.10">
    <property type="match status" value="1"/>
</dbReference>
<dbReference type="InterPro" id="IPR026444">
    <property type="entry name" value="Secre_tail"/>
</dbReference>
<dbReference type="InterPro" id="IPR051918">
    <property type="entry name" value="STPP_CPPED1"/>
</dbReference>
<dbReference type="Proteomes" id="UP000500961">
    <property type="component" value="Chromosome"/>
</dbReference>
<dbReference type="SUPFAM" id="SSF56300">
    <property type="entry name" value="Metallo-dependent phosphatases"/>
    <property type="match status" value="1"/>
</dbReference>
<evidence type="ECO:0000259" key="2">
    <source>
        <dbReference type="Pfam" id="PF18962"/>
    </source>
</evidence>
<dbReference type="InterPro" id="IPR004843">
    <property type="entry name" value="Calcineurin-like_PHP"/>
</dbReference>
<accession>A0A7D3XDW1</accession>
<feature type="domain" description="Secretion system C-terminal sorting" evidence="2">
    <location>
        <begin position="341"/>
        <end position="397"/>
    </location>
</feature>
<reference evidence="3 4" key="1">
    <citation type="submission" date="2019-07" db="EMBL/GenBank/DDBJ databases">
        <title>Thalassofilum flectens gen. nov., sp. nov., a novel moderate thermophilic anaerobe from a shallow sea hot spring in Kunashir Island (Russia), representing a new family in the order Bacteroidales, and proposal of Thalassofilacea fam. nov.</title>
        <authorList>
            <person name="Kochetkova T.V."/>
            <person name="Podosokorskaya O.A."/>
            <person name="Novikov A."/>
            <person name="Elcheninov A.G."/>
            <person name="Toshchakov S.V."/>
            <person name="Kublanov I.V."/>
        </authorList>
    </citation>
    <scope>NUCLEOTIDE SEQUENCE [LARGE SCALE GENOMIC DNA]</scope>
    <source>
        <strain evidence="3 4">38-H</strain>
    </source>
</reference>
<evidence type="ECO:0000313" key="4">
    <source>
        <dbReference type="Proteomes" id="UP000500961"/>
    </source>
</evidence>
<dbReference type="RefSeq" id="WP_173074049.1">
    <property type="nucleotide sequence ID" value="NZ_CP041345.1"/>
</dbReference>
<dbReference type="GO" id="GO:0016787">
    <property type="term" value="F:hydrolase activity"/>
    <property type="evidence" value="ECO:0007669"/>
    <property type="project" value="InterPro"/>
</dbReference>
<gene>
    <name evidence="3" type="ORF">FHG85_06220</name>
</gene>
<proteinExistence type="predicted"/>
<dbReference type="EMBL" id="CP041345">
    <property type="protein sequence ID" value="QKG79872.1"/>
    <property type="molecule type" value="Genomic_DNA"/>
</dbReference>
<sequence length="404" mass="44997">MRKLQKYTPNNILSILVFTLLCITSNGQTPWRFAVVGDTHVGSSDIIVEMIPFMIADSIDLVLLPGDIVEGGLACSESELRAELLNWQKIFEPLYSAGIGVFPLRGNHEDDARNNLRAWNSIFTGSYGLPQNGPEGETNLTYSFTHKNALFIGLDVYANIHTVNQNWLDEQLEINTQPHIFVFGHEAAFKVFHSDCLDDSVELRNAFWQNLANAGVKVYFCGHDHFLDVALVDDGDGNPNNDLYQYLVGTGGGWLMSKYNYNGRNSYFNLSQQCHEMAYGYALVEISGDGPDDRSVTITWKERTINPSTGEVEYIATNNIISYTSTISTGDEAQLIDNFNIWPNPASDFIRSNDFKGELTIFNASGVPLWTGSANDSKTINISSLPTGFYIIKSQTSFGKFIKV</sequence>
<dbReference type="NCBIfam" id="TIGR04183">
    <property type="entry name" value="Por_Secre_tail"/>
    <property type="match status" value="1"/>
</dbReference>
<keyword evidence="4" id="KW-1185">Reference proteome</keyword>
<dbReference type="InterPro" id="IPR029052">
    <property type="entry name" value="Metallo-depent_PP-like"/>
</dbReference>
<name>A0A7D3XDW1_9BACT</name>
<dbReference type="Pfam" id="PF00149">
    <property type="entry name" value="Metallophos"/>
    <property type="match status" value="1"/>
</dbReference>
<dbReference type="PANTHER" id="PTHR43143">
    <property type="entry name" value="METALLOPHOSPHOESTERASE, CALCINEURIN SUPERFAMILY"/>
    <property type="match status" value="1"/>
</dbReference>
<feature type="domain" description="Calcineurin-like phosphoesterase" evidence="1">
    <location>
        <begin position="32"/>
        <end position="225"/>
    </location>
</feature>
<dbReference type="PANTHER" id="PTHR43143:SF6">
    <property type="entry name" value="BLL3016 PROTEIN"/>
    <property type="match status" value="1"/>
</dbReference>
<dbReference type="AlphaFoldDB" id="A0A7D3XDW1"/>
<dbReference type="Pfam" id="PF18962">
    <property type="entry name" value="Por_Secre_tail"/>
    <property type="match status" value="1"/>
</dbReference>